<dbReference type="RefSeq" id="WP_188838828.1">
    <property type="nucleotide sequence ID" value="NZ_BMHI01000007.1"/>
</dbReference>
<sequence>MPSDDSAPLAKQVLSPLAECALDTERHVASAGWDQSPRLFAIARNSDLLAREPGLAGQLRGADPSAYSTVEQEGLPQTSNIESLLRQLAWPAEVDGVALALERIVVPPEAERDLPENPEAAAEALAAHPDRADVRLLVAVLRDGESICLLRQRAHDTDDKVAVGKDIAPGLVHALQVTLDD</sequence>
<gene>
    <name evidence="1" type="ORF">GCM10011492_39810</name>
</gene>
<accession>A0A916TIC4</accession>
<dbReference type="AlphaFoldDB" id="A0A916TIC4"/>
<name>A0A916TIC4_9MICO</name>
<dbReference type="NCBIfam" id="NF040618">
    <property type="entry name" value="PPA1309_fam"/>
    <property type="match status" value="1"/>
</dbReference>
<dbReference type="EMBL" id="BMHI01000007">
    <property type="protein sequence ID" value="GGB44781.1"/>
    <property type="molecule type" value="Genomic_DNA"/>
</dbReference>
<comment type="caution">
    <text evidence="1">The sequence shown here is derived from an EMBL/GenBank/DDBJ whole genome shotgun (WGS) entry which is preliminary data.</text>
</comment>
<dbReference type="InterPro" id="IPR047681">
    <property type="entry name" value="PPA1309-like"/>
</dbReference>
<reference evidence="1" key="1">
    <citation type="journal article" date="2014" name="Int. J. Syst. Evol. Microbiol.">
        <title>Complete genome sequence of Corynebacterium casei LMG S-19264T (=DSM 44701T), isolated from a smear-ripened cheese.</title>
        <authorList>
            <consortium name="US DOE Joint Genome Institute (JGI-PGF)"/>
            <person name="Walter F."/>
            <person name="Albersmeier A."/>
            <person name="Kalinowski J."/>
            <person name="Ruckert C."/>
        </authorList>
    </citation>
    <scope>NUCLEOTIDE SEQUENCE</scope>
    <source>
        <strain evidence="1">CGMCC 1.15085</strain>
    </source>
</reference>
<evidence type="ECO:0000313" key="1">
    <source>
        <dbReference type="EMBL" id="GGB44781.1"/>
    </source>
</evidence>
<keyword evidence="2" id="KW-1185">Reference proteome</keyword>
<organism evidence="1 2">
    <name type="scientific">Flexivirga endophytica</name>
    <dbReference type="NCBI Taxonomy" id="1849103"/>
    <lineage>
        <taxon>Bacteria</taxon>
        <taxon>Bacillati</taxon>
        <taxon>Actinomycetota</taxon>
        <taxon>Actinomycetes</taxon>
        <taxon>Micrococcales</taxon>
        <taxon>Dermacoccaceae</taxon>
        <taxon>Flexivirga</taxon>
    </lineage>
</organism>
<protein>
    <submittedName>
        <fullName evidence="1">Uncharacterized protein</fullName>
    </submittedName>
</protein>
<evidence type="ECO:0000313" key="2">
    <source>
        <dbReference type="Proteomes" id="UP000636793"/>
    </source>
</evidence>
<dbReference type="Proteomes" id="UP000636793">
    <property type="component" value="Unassembled WGS sequence"/>
</dbReference>
<proteinExistence type="predicted"/>
<reference evidence="1" key="2">
    <citation type="submission" date="2020-09" db="EMBL/GenBank/DDBJ databases">
        <authorList>
            <person name="Sun Q."/>
            <person name="Zhou Y."/>
        </authorList>
    </citation>
    <scope>NUCLEOTIDE SEQUENCE</scope>
    <source>
        <strain evidence="1">CGMCC 1.15085</strain>
    </source>
</reference>